<dbReference type="HOGENOM" id="CLU_2223016_0_0_1"/>
<evidence type="ECO:0000313" key="2">
    <source>
        <dbReference type="Proteomes" id="UP000002497"/>
    </source>
</evidence>
<gene>
    <name evidence="1" type="ORF">CPSG_00783</name>
</gene>
<dbReference type="AlphaFoldDB" id="E9CT74"/>
<dbReference type="VEuPathDB" id="FungiDB:CPSG_00783"/>
<protein>
    <submittedName>
        <fullName evidence="1">Predicted protein</fullName>
    </submittedName>
</protein>
<proteinExistence type="predicted"/>
<reference evidence="2" key="1">
    <citation type="journal article" date="2010" name="Genome Res.">
        <title>Population genomic sequencing of Coccidioides fungi reveals recent hybridization and transposon control.</title>
        <authorList>
            <person name="Neafsey D.E."/>
            <person name="Barker B.M."/>
            <person name="Sharpton T.J."/>
            <person name="Stajich J.E."/>
            <person name="Park D.J."/>
            <person name="Whiston E."/>
            <person name="Hung C.-Y."/>
            <person name="McMahan C."/>
            <person name="White J."/>
            <person name="Sykes S."/>
            <person name="Heiman D."/>
            <person name="Young S."/>
            <person name="Zeng Q."/>
            <person name="Abouelleil A."/>
            <person name="Aftuck L."/>
            <person name="Bessette D."/>
            <person name="Brown A."/>
            <person name="FitzGerald M."/>
            <person name="Lui A."/>
            <person name="Macdonald J.P."/>
            <person name="Priest M."/>
            <person name="Orbach M.J."/>
            <person name="Galgiani J.N."/>
            <person name="Kirkland T.N."/>
            <person name="Cole G.T."/>
            <person name="Birren B.W."/>
            <person name="Henn M.R."/>
            <person name="Taylor J.W."/>
            <person name="Rounsley S.D."/>
        </authorList>
    </citation>
    <scope>NUCLEOTIDE SEQUENCE [LARGE SCALE GENOMIC DNA]</scope>
    <source>
        <strain evidence="2">RMSCC 757 / Silveira</strain>
    </source>
</reference>
<dbReference type="EMBL" id="GL636486">
    <property type="protein sequence ID" value="EFW22884.1"/>
    <property type="molecule type" value="Genomic_DNA"/>
</dbReference>
<name>E9CT74_COCPS</name>
<dbReference type="Proteomes" id="UP000002497">
    <property type="component" value="Unassembled WGS sequence"/>
</dbReference>
<sequence length="106" mass="12013">MMTSRDWKQEPPFPEGARWCHRIDLNVRECMSFGGKKGISTEIHSLHIYIPLRSGPLVFKGYHHRLRTGYSHGLLDYLLIALEGALATRAFQVTSKVVPTTKCADT</sequence>
<organism evidence="2">
    <name type="scientific">Coccidioides posadasii (strain RMSCC 757 / Silveira)</name>
    <name type="common">Valley fever fungus</name>
    <dbReference type="NCBI Taxonomy" id="443226"/>
    <lineage>
        <taxon>Eukaryota</taxon>
        <taxon>Fungi</taxon>
        <taxon>Dikarya</taxon>
        <taxon>Ascomycota</taxon>
        <taxon>Pezizomycotina</taxon>
        <taxon>Eurotiomycetes</taxon>
        <taxon>Eurotiomycetidae</taxon>
        <taxon>Onygenales</taxon>
        <taxon>Onygenaceae</taxon>
        <taxon>Coccidioides</taxon>
    </lineage>
</organism>
<accession>E9CT74</accession>
<keyword evidence="2" id="KW-1185">Reference proteome</keyword>
<evidence type="ECO:0000313" key="1">
    <source>
        <dbReference type="EMBL" id="EFW22884.1"/>
    </source>
</evidence>
<reference evidence="2" key="2">
    <citation type="submission" date="2010-03" db="EMBL/GenBank/DDBJ databases">
        <title>The genome sequence of Coccidioides posadasii strain Silveira.</title>
        <authorList>
            <consortium name="The Broad Institute Genome Sequencing Center for Infectious Disease"/>
            <person name="Neafsey D."/>
            <person name="Orbach M."/>
            <person name="Henn M.R."/>
            <person name="Cole G.T."/>
            <person name="Galgiani J."/>
            <person name="Gardner M.J."/>
            <person name="Kirkland T.N."/>
            <person name="Taylor J.W."/>
            <person name="Young S.K."/>
            <person name="Zeng Q."/>
            <person name="Koehrsen M."/>
            <person name="Alvarado L."/>
            <person name="Berlin A."/>
            <person name="Borenstein D."/>
            <person name="Chapman S.B."/>
            <person name="Chen Z."/>
            <person name="Engels R."/>
            <person name="Freedman E."/>
            <person name="Gellesch M."/>
            <person name="Goldberg J."/>
            <person name="Griggs A."/>
            <person name="Gujja S."/>
            <person name="Heilman E."/>
            <person name="Heiman D."/>
            <person name="Howarth C."/>
            <person name="Jen D."/>
            <person name="Larson L."/>
            <person name="Mehta T."/>
            <person name="Neiman D."/>
            <person name="Park D."/>
            <person name="Pearson M."/>
            <person name="Richards J."/>
            <person name="Roberts A."/>
            <person name="Saif S."/>
            <person name="Shea T."/>
            <person name="Shenoy N."/>
            <person name="Sisk P."/>
            <person name="Stolte C."/>
            <person name="Sykes S."/>
            <person name="Walk T."/>
            <person name="White J."/>
            <person name="Yandava C."/>
            <person name="Haas B."/>
            <person name="Nusbaum C."/>
            <person name="Birren B."/>
        </authorList>
    </citation>
    <scope>NUCLEOTIDE SEQUENCE [LARGE SCALE GENOMIC DNA]</scope>
    <source>
        <strain evidence="2">RMSCC 757 / Silveira</strain>
    </source>
</reference>